<reference evidence="2" key="3">
    <citation type="submission" date="2020-12" db="UniProtKB">
        <authorList>
            <consortium name="EnsemblPlants"/>
        </authorList>
    </citation>
    <scope>IDENTIFICATION</scope>
</reference>
<protein>
    <submittedName>
        <fullName evidence="1 2">Uncharacterized protein</fullName>
    </submittedName>
</protein>
<evidence type="ECO:0000313" key="1">
    <source>
        <dbReference type="EMBL" id="PNR52164.1"/>
    </source>
</evidence>
<dbReference type="Proteomes" id="UP000006727">
    <property type="component" value="Chromosome 6"/>
</dbReference>
<evidence type="ECO:0000313" key="3">
    <source>
        <dbReference type="Proteomes" id="UP000006727"/>
    </source>
</evidence>
<reference evidence="1 3" key="1">
    <citation type="journal article" date="2008" name="Science">
        <title>The Physcomitrella genome reveals evolutionary insights into the conquest of land by plants.</title>
        <authorList>
            <person name="Rensing S."/>
            <person name="Lang D."/>
            <person name="Zimmer A."/>
            <person name="Terry A."/>
            <person name="Salamov A."/>
            <person name="Shapiro H."/>
            <person name="Nishiyama T."/>
            <person name="Perroud P.-F."/>
            <person name="Lindquist E."/>
            <person name="Kamisugi Y."/>
            <person name="Tanahashi T."/>
            <person name="Sakakibara K."/>
            <person name="Fujita T."/>
            <person name="Oishi K."/>
            <person name="Shin-I T."/>
            <person name="Kuroki Y."/>
            <person name="Toyoda A."/>
            <person name="Suzuki Y."/>
            <person name="Hashimoto A."/>
            <person name="Yamaguchi K."/>
            <person name="Sugano A."/>
            <person name="Kohara Y."/>
            <person name="Fujiyama A."/>
            <person name="Anterola A."/>
            <person name="Aoki S."/>
            <person name="Ashton N."/>
            <person name="Barbazuk W.B."/>
            <person name="Barker E."/>
            <person name="Bennetzen J."/>
            <person name="Bezanilla M."/>
            <person name="Blankenship R."/>
            <person name="Cho S.H."/>
            <person name="Dutcher S."/>
            <person name="Estelle M."/>
            <person name="Fawcett J.A."/>
            <person name="Gundlach H."/>
            <person name="Hanada K."/>
            <person name="Heyl A."/>
            <person name="Hicks K.A."/>
            <person name="Hugh J."/>
            <person name="Lohr M."/>
            <person name="Mayer K."/>
            <person name="Melkozernov A."/>
            <person name="Murata T."/>
            <person name="Nelson D."/>
            <person name="Pils B."/>
            <person name="Prigge M."/>
            <person name="Reiss B."/>
            <person name="Renner T."/>
            <person name="Rombauts S."/>
            <person name="Rushton P."/>
            <person name="Sanderfoot A."/>
            <person name="Schween G."/>
            <person name="Shiu S.-H."/>
            <person name="Stueber K."/>
            <person name="Theodoulou F.L."/>
            <person name="Tu H."/>
            <person name="Van de Peer Y."/>
            <person name="Verrier P.J."/>
            <person name="Waters E."/>
            <person name="Wood A."/>
            <person name="Yang L."/>
            <person name="Cove D."/>
            <person name="Cuming A."/>
            <person name="Hasebe M."/>
            <person name="Lucas S."/>
            <person name="Mishler D.B."/>
            <person name="Reski R."/>
            <person name="Grigoriev I."/>
            <person name="Quatrano R.S."/>
            <person name="Boore J.L."/>
        </authorList>
    </citation>
    <scope>NUCLEOTIDE SEQUENCE [LARGE SCALE GENOMIC DNA]</scope>
    <source>
        <strain evidence="2 3">cv. Gransden 2004</strain>
    </source>
</reference>
<dbReference type="EnsemblPlants" id="Pp3c6_5450V3.1">
    <property type="protein sequence ID" value="PAC:32978776.CDS.1"/>
    <property type="gene ID" value="Pp3c6_5450"/>
</dbReference>
<evidence type="ECO:0000313" key="2">
    <source>
        <dbReference type="EnsemblPlants" id="PAC:32978776.CDS.1"/>
    </source>
</evidence>
<dbReference type="Gramene" id="Pp3c6_5450V3.1">
    <property type="protein sequence ID" value="PAC:32978776.CDS.1"/>
    <property type="gene ID" value="Pp3c6_5450"/>
</dbReference>
<organism evidence="1">
    <name type="scientific">Physcomitrium patens</name>
    <name type="common">Spreading-leaved earth moss</name>
    <name type="synonym">Physcomitrella patens</name>
    <dbReference type="NCBI Taxonomy" id="3218"/>
    <lineage>
        <taxon>Eukaryota</taxon>
        <taxon>Viridiplantae</taxon>
        <taxon>Streptophyta</taxon>
        <taxon>Embryophyta</taxon>
        <taxon>Bryophyta</taxon>
        <taxon>Bryophytina</taxon>
        <taxon>Bryopsida</taxon>
        <taxon>Funariidae</taxon>
        <taxon>Funariales</taxon>
        <taxon>Funariaceae</taxon>
        <taxon>Physcomitrium</taxon>
    </lineage>
</organism>
<sequence length="39" mass="4491">MVLEVMLGRQTIGLIVSSCLVYPMQARERLRGFGFFQED</sequence>
<dbReference type="EMBL" id="ABEU02000006">
    <property type="protein sequence ID" value="PNR52164.1"/>
    <property type="molecule type" value="Genomic_DNA"/>
</dbReference>
<accession>A0A2K1KEG2</accession>
<dbReference type="AlphaFoldDB" id="A0A2K1KEG2"/>
<proteinExistence type="predicted"/>
<gene>
    <name evidence="1" type="ORF">PHYPA_008538</name>
</gene>
<keyword evidence="3" id="KW-1185">Reference proteome</keyword>
<name>A0A2K1KEG2_PHYPA</name>
<reference evidence="1 3" key="2">
    <citation type="journal article" date="2018" name="Plant J.">
        <title>The Physcomitrella patens chromosome-scale assembly reveals moss genome structure and evolution.</title>
        <authorList>
            <person name="Lang D."/>
            <person name="Ullrich K.K."/>
            <person name="Murat F."/>
            <person name="Fuchs J."/>
            <person name="Jenkins J."/>
            <person name="Haas F.B."/>
            <person name="Piednoel M."/>
            <person name="Gundlach H."/>
            <person name="Van Bel M."/>
            <person name="Meyberg R."/>
            <person name="Vives C."/>
            <person name="Morata J."/>
            <person name="Symeonidi A."/>
            <person name="Hiss M."/>
            <person name="Muchero W."/>
            <person name="Kamisugi Y."/>
            <person name="Saleh O."/>
            <person name="Blanc G."/>
            <person name="Decker E.L."/>
            <person name="van Gessel N."/>
            <person name="Grimwood J."/>
            <person name="Hayes R.D."/>
            <person name="Graham S.W."/>
            <person name="Gunter L.E."/>
            <person name="McDaniel S.F."/>
            <person name="Hoernstein S.N.W."/>
            <person name="Larsson A."/>
            <person name="Li F.W."/>
            <person name="Perroud P.F."/>
            <person name="Phillips J."/>
            <person name="Ranjan P."/>
            <person name="Rokshar D.S."/>
            <person name="Rothfels C.J."/>
            <person name="Schneider L."/>
            <person name="Shu S."/>
            <person name="Stevenson D.W."/>
            <person name="Thummler F."/>
            <person name="Tillich M."/>
            <person name="Villarreal Aguilar J.C."/>
            <person name="Widiez T."/>
            <person name="Wong G.K."/>
            <person name="Wymore A."/>
            <person name="Zhang Y."/>
            <person name="Zimmer A.D."/>
            <person name="Quatrano R.S."/>
            <person name="Mayer K.F.X."/>
            <person name="Goodstein D."/>
            <person name="Casacuberta J.M."/>
            <person name="Vandepoele K."/>
            <person name="Reski R."/>
            <person name="Cuming A.C."/>
            <person name="Tuskan G.A."/>
            <person name="Maumus F."/>
            <person name="Salse J."/>
            <person name="Schmutz J."/>
            <person name="Rensing S.A."/>
        </authorList>
    </citation>
    <scope>NUCLEOTIDE SEQUENCE [LARGE SCALE GENOMIC DNA]</scope>
    <source>
        <strain evidence="2 3">cv. Gransden 2004</strain>
    </source>
</reference>